<accession>A0A413RJF1</accession>
<dbReference type="EMBL" id="QWKP01000211">
    <property type="protein sequence ID" value="RHA38697.1"/>
    <property type="molecule type" value="Genomic_DNA"/>
</dbReference>
<name>A0A413RJF1_9CELL</name>
<dbReference type="RefSeq" id="WP_118767890.1">
    <property type="nucleotide sequence ID" value="NZ_QWKP01000211.1"/>
</dbReference>
<sequence>MTTTTTAVGLYDLVDSDALAAALADGYVRVRTHPTDPTLRILNYTEKAQYEHVWTNETQTCRGLIVDGDDTVIARPWSKFFNYGQHPEGTLDLTAPVEVTDKLDGSLGILYPGPDGWAIATRGSFASEQAEHATAVLRDRYATFEPATGWTYLFEIIYSANRIVVDYGTTDDLLLLGAVRISDGQAFGPLDVPDWPGPRTASFAAGTLAEALTLAPRPNAEGVVVRFHATGLMVKLKQDDYVALHRLVTGLSEKSVWEHLSAHDGAYTELLAAIPDEFHGWVREVAERLRGQHWLIVQRAQVAHDATVAQVGAESRKAYALAIRDSDPDLAPYCFQLLDGRDPSQAVWRAIKPVGFTPMMHTSEDVA</sequence>
<dbReference type="OrthoDB" id="1310645at2"/>
<dbReference type="Pfam" id="PF09511">
    <property type="entry name" value="RNA_lig_T4_1"/>
    <property type="match status" value="1"/>
</dbReference>
<evidence type="ECO:0000259" key="1">
    <source>
        <dbReference type="Pfam" id="PF09511"/>
    </source>
</evidence>
<keyword evidence="2" id="KW-0436">Ligase</keyword>
<keyword evidence="3" id="KW-1185">Reference proteome</keyword>
<gene>
    <name evidence="2" type="ORF">D1825_13260</name>
</gene>
<comment type="caution">
    <text evidence="2">The sequence shown here is derived from an EMBL/GenBank/DDBJ whole genome shotgun (WGS) entry which is preliminary data.</text>
</comment>
<proteinExistence type="predicted"/>
<protein>
    <submittedName>
        <fullName evidence="2">2'-5' RNA ligase</fullName>
    </submittedName>
</protein>
<evidence type="ECO:0000313" key="2">
    <source>
        <dbReference type="EMBL" id="RHA38697.1"/>
    </source>
</evidence>
<feature type="domain" description="T4 RNA ligase 1-like N-terminal" evidence="1">
    <location>
        <begin position="61"/>
        <end position="182"/>
    </location>
</feature>
<dbReference type="AlphaFoldDB" id="A0A413RJF1"/>
<dbReference type="Proteomes" id="UP000283374">
    <property type="component" value="Unassembled WGS sequence"/>
</dbReference>
<evidence type="ECO:0000313" key="3">
    <source>
        <dbReference type="Proteomes" id="UP000283374"/>
    </source>
</evidence>
<reference evidence="2 3" key="1">
    <citation type="submission" date="2018-08" db="EMBL/GenBank/DDBJ databases">
        <title>Cellulomonas rhizosphaerae sp. nov., a novel actinomycete isolated from soil.</title>
        <authorList>
            <person name="Tian Y."/>
        </authorList>
    </citation>
    <scope>NUCLEOTIDE SEQUENCE [LARGE SCALE GENOMIC DNA]</scope>
    <source>
        <strain evidence="2 3">NEAU-TCZ24</strain>
    </source>
</reference>
<dbReference type="GO" id="GO:0016874">
    <property type="term" value="F:ligase activity"/>
    <property type="evidence" value="ECO:0007669"/>
    <property type="project" value="UniProtKB-KW"/>
</dbReference>
<organism evidence="2 3">
    <name type="scientific">Cellulomonas rhizosphaerae</name>
    <dbReference type="NCBI Taxonomy" id="2293719"/>
    <lineage>
        <taxon>Bacteria</taxon>
        <taxon>Bacillati</taxon>
        <taxon>Actinomycetota</taxon>
        <taxon>Actinomycetes</taxon>
        <taxon>Micrococcales</taxon>
        <taxon>Cellulomonadaceae</taxon>
        <taxon>Cellulomonas</taxon>
    </lineage>
</organism>
<dbReference type="InterPro" id="IPR019039">
    <property type="entry name" value="T4-Rnl1-like_N"/>
</dbReference>